<dbReference type="Proteomes" id="UP000192727">
    <property type="component" value="Chromosome"/>
</dbReference>
<dbReference type="InterPro" id="IPR025827">
    <property type="entry name" value="Zn_ribbon_recom_dom"/>
</dbReference>
<dbReference type="InterPro" id="IPR036162">
    <property type="entry name" value="Resolvase-like_N_sf"/>
</dbReference>
<reference evidence="4 5" key="1">
    <citation type="submission" date="2017-03" db="EMBL/GenBank/DDBJ databases">
        <title>Paenibacillus larvae genome sequencing.</title>
        <authorList>
            <person name="Dingman D.W."/>
        </authorList>
    </citation>
    <scope>NUCLEOTIDE SEQUENCE [LARGE SCALE GENOMIC DNA]</scope>
    <source>
        <strain evidence="4 5">SAG 10367</strain>
    </source>
</reference>
<keyword evidence="1" id="KW-0175">Coiled coil</keyword>
<dbReference type="Gene3D" id="3.40.50.1390">
    <property type="entry name" value="Resolvase, N-terminal catalytic domain"/>
    <property type="match status" value="1"/>
</dbReference>
<evidence type="ECO:0000259" key="2">
    <source>
        <dbReference type="PROSITE" id="PS51736"/>
    </source>
</evidence>
<dbReference type="SUPFAM" id="SSF53041">
    <property type="entry name" value="Resolvase-like"/>
    <property type="match status" value="1"/>
</dbReference>
<protein>
    <submittedName>
        <fullName evidence="4">Recombinase family protein</fullName>
    </submittedName>
</protein>
<name>A0A1V0UQU3_9BACL</name>
<dbReference type="InterPro" id="IPR006119">
    <property type="entry name" value="Resolv_N"/>
</dbReference>
<dbReference type="GO" id="GO:0003677">
    <property type="term" value="F:DNA binding"/>
    <property type="evidence" value="ECO:0007669"/>
    <property type="project" value="InterPro"/>
</dbReference>
<evidence type="ECO:0000259" key="3">
    <source>
        <dbReference type="PROSITE" id="PS51737"/>
    </source>
</evidence>
<dbReference type="Pfam" id="PF07508">
    <property type="entry name" value="Recombinase"/>
    <property type="match status" value="1"/>
</dbReference>
<feature type="domain" description="Resolvase/invertase-type recombinase catalytic" evidence="2">
    <location>
        <begin position="2"/>
        <end position="154"/>
    </location>
</feature>
<dbReference type="InterPro" id="IPR050639">
    <property type="entry name" value="SSR_resolvase"/>
</dbReference>
<sequence length="520" mass="60777">MRTAIYLRKSRADLEAESRGEGETLTKHRKALMKLARVQKLTIVRVYEEIVSGESLFHRPEMNELLKNVDNNEYDAVLVMDIDRLGRGNMQEQGLILDTFRRSNTKIITPRKTYDLNDEWDEEYSEFEAFMARKELKIITRRLQGGRVRAVEEGKYLGTRPPYGYDLHFEKGIRTLKPNPAQAPYIKMIFDLYTHPDPKKRLGSGKIAKKLNELKVPTSTGKQWEPSTVIFILKNAVYAGRIQWKKVERKKSTIPGKKRSTQTRKKSEWIDVKGLHEPIISIEKFNLAKDILSRKYHIPYQLKNGVRNPLAGLIVCGKCNRKMVYRPYGKQKPHLICINQDCDNKSSRVEYVEDAVIKSLQEWLKNHEVKVNKGDSLEESENNEFEIKVKALHSLENELKELEKQKLNLFDFLERGIYSEDTFIERSQNIAVRITNTSEALEKVKYDIDSLESKNKQREQLIPEVIKVISLYRTLGDPSEKNELLKRVVDHAIYTKEKKQRNEDFNLNLYVRMKTDNINM</sequence>
<dbReference type="RefSeq" id="WP_083039010.1">
    <property type="nucleotide sequence ID" value="NZ_CP020557.1"/>
</dbReference>
<dbReference type="SMART" id="SM00857">
    <property type="entry name" value="Resolvase"/>
    <property type="match status" value="1"/>
</dbReference>
<evidence type="ECO:0000313" key="4">
    <source>
        <dbReference type="EMBL" id="ARF67328.1"/>
    </source>
</evidence>
<evidence type="ECO:0000313" key="5">
    <source>
        <dbReference type="Proteomes" id="UP000192727"/>
    </source>
</evidence>
<dbReference type="InterPro" id="IPR011109">
    <property type="entry name" value="DNA_bind_recombinase_dom"/>
</dbReference>
<dbReference type="GO" id="GO:0000150">
    <property type="term" value="F:DNA strand exchange activity"/>
    <property type="evidence" value="ECO:0007669"/>
    <property type="project" value="InterPro"/>
</dbReference>
<dbReference type="AlphaFoldDB" id="A0A1V0UQU3"/>
<dbReference type="PANTHER" id="PTHR30461:SF23">
    <property type="entry name" value="DNA RECOMBINASE-RELATED"/>
    <property type="match status" value="1"/>
</dbReference>
<gene>
    <name evidence="4" type="ORF">B7C51_05000</name>
</gene>
<dbReference type="InterPro" id="IPR038109">
    <property type="entry name" value="DNA_bind_recomb_sf"/>
</dbReference>
<dbReference type="EMBL" id="CP020557">
    <property type="protein sequence ID" value="ARF67328.1"/>
    <property type="molecule type" value="Genomic_DNA"/>
</dbReference>
<accession>A0A1V0UQU3</accession>
<dbReference type="Pfam" id="PF13408">
    <property type="entry name" value="Zn_ribbon_recom"/>
    <property type="match status" value="1"/>
</dbReference>
<dbReference type="Gene3D" id="3.90.1750.20">
    <property type="entry name" value="Putative Large Serine Recombinase, Chain B, Domain 2"/>
    <property type="match status" value="1"/>
</dbReference>
<feature type="domain" description="Recombinase" evidence="3">
    <location>
        <begin position="162"/>
        <end position="298"/>
    </location>
</feature>
<evidence type="ECO:0000256" key="1">
    <source>
        <dbReference type="SAM" id="Coils"/>
    </source>
</evidence>
<dbReference type="CDD" id="cd00338">
    <property type="entry name" value="Ser_Recombinase"/>
    <property type="match status" value="1"/>
</dbReference>
<dbReference type="PROSITE" id="PS51737">
    <property type="entry name" value="RECOMBINASE_DNA_BIND"/>
    <property type="match status" value="1"/>
</dbReference>
<dbReference type="PROSITE" id="PS51736">
    <property type="entry name" value="RECOMBINASES_3"/>
    <property type="match status" value="1"/>
</dbReference>
<dbReference type="PANTHER" id="PTHR30461">
    <property type="entry name" value="DNA-INVERTASE FROM LAMBDOID PROPHAGE"/>
    <property type="match status" value="1"/>
</dbReference>
<feature type="coiled-coil region" evidence="1">
    <location>
        <begin position="385"/>
        <end position="461"/>
    </location>
</feature>
<organism evidence="4 5">
    <name type="scientific">Paenibacillus larvae subsp. pulvifaciens</name>
    <dbReference type="NCBI Taxonomy" id="1477"/>
    <lineage>
        <taxon>Bacteria</taxon>
        <taxon>Bacillati</taxon>
        <taxon>Bacillota</taxon>
        <taxon>Bacilli</taxon>
        <taxon>Bacillales</taxon>
        <taxon>Paenibacillaceae</taxon>
        <taxon>Paenibacillus</taxon>
    </lineage>
</organism>
<dbReference type="Pfam" id="PF00239">
    <property type="entry name" value="Resolvase"/>
    <property type="match status" value="1"/>
</dbReference>
<proteinExistence type="predicted"/>